<evidence type="ECO:0000313" key="4">
    <source>
        <dbReference type="Proteomes" id="UP001165653"/>
    </source>
</evidence>
<evidence type="ECO:0000256" key="1">
    <source>
        <dbReference type="SAM" id="MobiDB-lite"/>
    </source>
</evidence>
<keyword evidence="2" id="KW-0732">Signal</keyword>
<feature type="region of interest" description="Disordered" evidence="1">
    <location>
        <begin position="25"/>
        <end position="46"/>
    </location>
</feature>
<evidence type="ECO:0000313" key="3">
    <source>
        <dbReference type="EMBL" id="MCW1912630.1"/>
    </source>
</evidence>
<comment type="caution">
    <text evidence="3">The sequence shown here is derived from an EMBL/GenBank/DDBJ whole genome shotgun (WGS) entry which is preliminary data.</text>
</comment>
<dbReference type="RefSeq" id="WP_264511224.1">
    <property type="nucleotide sequence ID" value="NZ_JAPDDR010000002.1"/>
</dbReference>
<evidence type="ECO:0008006" key="5">
    <source>
        <dbReference type="Google" id="ProtNLM"/>
    </source>
</evidence>
<accession>A0ABT3FYH2</accession>
<keyword evidence="4" id="KW-1185">Reference proteome</keyword>
<dbReference type="Proteomes" id="UP001165653">
    <property type="component" value="Unassembled WGS sequence"/>
</dbReference>
<gene>
    <name evidence="3" type="ORF">OJ996_03525</name>
</gene>
<protein>
    <recommendedName>
        <fullName evidence="5">Nickel/cobalt transporter regulator</fullName>
    </recommendedName>
</protein>
<proteinExistence type="predicted"/>
<feature type="chain" id="PRO_5045603575" description="Nickel/cobalt transporter regulator" evidence="2">
    <location>
        <begin position="21"/>
        <end position="160"/>
    </location>
</feature>
<dbReference type="EMBL" id="JAPDDR010000002">
    <property type="protein sequence ID" value="MCW1912630.1"/>
    <property type="molecule type" value="Genomic_DNA"/>
</dbReference>
<feature type="signal peptide" evidence="2">
    <location>
        <begin position="1"/>
        <end position="20"/>
    </location>
</feature>
<reference evidence="3" key="1">
    <citation type="submission" date="2022-10" db="EMBL/GenBank/DDBJ databases">
        <title>Luteolibacter sp. GHJ8, whole genome shotgun sequencing project.</title>
        <authorList>
            <person name="Zhao G."/>
            <person name="Shen L."/>
        </authorList>
    </citation>
    <scope>NUCLEOTIDE SEQUENCE</scope>
    <source>
        <strain evidence="3">GHJ8</strain>
    </source>
</reference>
<sequence>MKTITKAFGIASLMVLPVVAQVTETTETTETTEHEDGSVTETTTTTTRTFDPALRTKVVSYFDPYKEERYGLPPGVYTDEVVTKIPTAWRTTAIAPGVVVTEKERPYLVAAPPKLISLLPPAEERHVKYYVAGGNVVAVDKEYRVVDSVHIPTVKFTVEE</sequence>
<evidence type="ECO:0000256" key="2">
    <source>
        <dbReference type="SAM" id="SignalP"/>
    </source>
</evidence>
<name>A0ABT3FYH2_9BACT</name>
<organism evidence="3 4">
    <name type="scientific">Luteolibacter rhizosphaerae</name>
    <dbReference type="NCBI Taxonomy" id="2989719"/>
    <lineage>
        <taxon>Bacteria</taxon>
        <taxon>Pseudomonadati</taxon>
        <taxon>Verrucomicrobiota</taxon>
        <taxon>Verrucomicrobiia</taxon>
        <taxon>Verrucomicrobiales</taxon>
        <taxon>Verrucomicrobiaceae</taxon>
        <taxon>Luteolibacter</taxon>
    </lineage>
</organism>